<feature type="domain" description="WW" evidence="3">
    <location>
        <begin position="10"/>
        <end position="44"/>
    </location>
</feature>
<accession>A0A813G1J1</accession>
<dbReference type="PROSITE" id="PS01159">
    <property type="entry name" value="WW_DOMAIN_1"/>
    <property type="match status" value="9"/>
</dbReference>
<dbReference type="InterPro" id="IPR001202">
    <property type="entry name" value="WW_dom"/>
</dbReference>
<organism evidence="4 5">
    <name type="scientific">Polarella glacialis</name>
    <name type="common">Dinoflagellate</name>
    <dbReference type="NCBI Taxonomy" id="89957"/>
    <lineage>
        <taxon>Eukaryota</taxon>
        <taxon>Sar</taxon>
        <taxon>Alveolata</taxon>
        <taxon>Dinophyceae</taxon>
        <taxon>Suessiales</taxon>
        <taxon>Suessiaceae</taxon>
        <taxon>Polarella</taxon>
    </lineage>
</organism>
<feature type="domain" description="WW" evidence="3">
    <location>
        <begin position="253"/>
        <end position="287"/>
    </location>
</feature>
<dbReference type="OrthoDB" id="2444812at2759"/>
<dbReference type="AlphaFoldDB" id="A0A813G1J1"/>
<dbReference type="SUPFAM" id="SSF51045">
    <property type="entry name" value="WW domain"/>
    <property type="match status" value="10"/>
</dbReference>
<dbReference type="GO" id="GO:0045292">
    <property type="term" value="P:mRNA cis splicing, via spliceosome"/>
    <property type="evidence" value="ECO:0007669"/>
    <property type="project" value="InterPro"/>
</dbReference>
<dbReference type="GO" id="GO:0071004">
    <property type="term" value="C:U2-type prespliceosome"/>
    <property type="evidence" value="ECO:0007669"/>
    <property type="project" value="TreeGrafter"/>
</dbReference>
<dbReference type="OMA" id="YENHATK"/>
<proteinExistence type="predicted"/>
<dbReference type="GO" id="GO:0003723">
    <property type="term" value="F:RNA binding"/>
    <property type="evidence" value="ECO:0007669"/>
    <property type="project" value="TreeGrafter"/>
</dbReference>
<sequence>ALKPAVPAPAGLPAGWEEHHDAAAGKSYFFHPASNKTQWEKPAAPAFAAAPAAPAAPKPAAPAPAPAALLPGWEEHYDAGAGKSFYFHAATNKTQWDKPAAPAAPAAPTAVATPALARPGMAPVAPMGLAKPALAAAPAAPAGLAAGWQEHFDAAAGKSYYFHAATNKTQWEKPAAPALAAAPAAPAAPKPAAPAPAPAGLPAGWEAHYDAAAGKSFYFHAATNKTQWEKPAAPALAAAPAVPKPAAPAPAPAGLAPGWEEHHDAAAGKSYFFHPATNKTQWEKPAAPAVATPALARPGMAPLAPMGLAKAATPVPAAAPANGGLLAGWQEHFDAAAGKSYYFHAATNKTQWEKPLAPALAAAAPAPAPAAPAPAPAGLPPGWEEHSDAAAGKSFYFHPATNKTQWEKPAAPAVATPALARPGMAPLAPMGVAKAATPVPAAAPAGGLAAGWQEHFDAAAGKSYYFHAATNKTQWEKPAAPAALAAPAKPALGPMGSPATSSSSSSSSAGSSLPPGWKAVYDPSSGKNYYFNETNQATQWEPPAVAPPPAAAAAAPGQPPAPALPPDWQAVWEPAEGKYYYWNAITSEARWDPPPAGAPLSIEQLKVSREPFDPMLTDHRNQLINVLGYGATSTVSILTGFQGGLNNKVWLLRDSLQAGSELVLKLVSATRKASSILTEVENYVKLNTDHPGLGNDTTVSLPVKLFGIVGPFGGMKRHDLIVLRQVKGEKLSEVISRKWTSGQSADLMRALEQVGLTTADFHAKYGNVQHTDLTPSNIFWDEGSRQVTLFDLGGMGQPVTENDVEHFTASLRMLSRQYGLGFEADAVRSFNTGYSMGGGRR</sequence>
<feature type="domain" description="WW" evidence="3">
    <location>
        <begin position="562"/>
        <end position="596"/>
    </location>
</feature>
<dbReference type="GO" id="GO:0005685">
    <property type="term" value="C:U1 snRNP"/>
    <property type="evidence" value="ECO:0007669"/>
    <property type="project" value="TreeGrafter"/>
</dbReference>
<dbReference type="SUPFAM" id="SSF56112">
    <property type="entry name" value="Protein kinase-like (PK-like)"/>
    <property type="match status" value="1"/>
</dbReference>
<feature type="domain" description="WW" evidence="3">
    <location>
        <begin position="446"/>
        <end position="480"/>
    </location>
</feature>
<gene>
    <name evidence="4" type="ORF">PGLA1383_LOCUS38244</name>
</gene>
<feature type="domain" description="WW" evidence="3">
    <location>
        <begin position="511"/>
        <end position="545"/>
    </location>
</feature>
<dbReference type="InterPro" id="IPR011009">
    <property type="entry name" value="Kinase-like_dom_sf"/>
</dbReference>
<feature type="region of interest" description="Disordered" evidence="1">
    <location>
        <begin position="366"/>
        <end position="385"/>
    </location>
</feature>
<evidence type="ECO:0000313" key="4">
    <source>
        <dbReference type="EMBL" id="CAE8620702.1"/>
    </source>
</evidence>
<dbReference type="InterPro" id="IPR039726">
    <property type="entry name" value="Prp40-like"/>
</dbReference>
<dbReference type="SMART" id="SM00456">
    <property type="entry name" value="WW"/>
    <property type="match status" value="10"/>
</dbReference>
<dbReference type="EMBL" id="CAJNNV010027558">
    <property type="protein sequence ID" value="CAE8620702.1"/>
    <property type="molecule type" value="Genomic_DNA"/>
</dbReference>
<dbReference type="Gene3D" id="3.30.200.20">
    <property type="entry name" value="Phosphorylase Kinase, domain 1"/>
    <property type="match status" value="1"/>
</dbReference>
<feature type="region of interest" description="Disordered" evidence="1">
    <location>
        <begin position="488"/>
        <end position="515"/>
    </location>
</feature>
<feature type="domain" description="WW" evidence="3">
    <location>
        <begin position="142"/>
        <end position="176"/>
    </location>
</feature>
<keyword evidence="5" id="KW-1185">Reference proteome</keyword>
<dbReference type="InterPro" id="IPR000719">
    <property type="entry name" value="Prot_kinase_dom"/>
</dbReference>
<feature type="non-terminal residue" evidence="4">
    <location>
        <position position="841"/>
    </location>
</feature>
<dbReference type="InterPro" id="IPR036020">
    <property type="entry name" value="WW_dom_sf"/>
</dbReference>
<evidence type="ECO:0000259" key="3">
    <source>
        <dbReference type="PROSITE" id="PS50020"/>
    </source>
</evidence>
<dbReference type="Gene3D" id="2.20.70.10">
    <property type="match status" value="10"/>
</dbReference>
<name>A0A813G1J1_POLGL</name>
<evidence type="ECO:0000259" key="2">
    <source>
        <dbReference type="PROSITE" id="PS50011"/>
    </source>
</evidence>
<feature type="domain" description="Protein kinase" evidence="2">
    <location>
        <begin position="621"/>
        <end position="841"/>
    </location>
</feature>
<feature type="domain" description="WW" evidence="3">
    <location>
        <begin position="377"/>
        <end position="411"/>
    </location>
</feature>
<evidence type="ECO:0000256" key="1">
    <source>
        <dbReference type="SAM" id="MobiDB-lite"/>
    </source>
</evidence>
<dbReference type="PANTHER" id="PTHR11864">
    <property type="entry name" value="PRE-MRNA-PROCESSING PROTEIN PRP40"/>
    <property type="match status" value="1"/>
</dbReference>
<dbReference type="PROSITE" id="PS50011">
    <property type="entry name" value="PROTEIN_KINASE_DOM"/>
    <property type="match status" value="1"/>
</dbReference>
<dbReference type="GO" id="GO:0005524">
    <property type="term" value="F:ATP binding"/>
    <property type="evidence" value="ECO:0007669"/>
    <property type="project" value="InterPro"/>
</dbReference>
<feature type="domain" description="WW" evidence="3">
    <location>
        <begin position="323"/>
        <end position="357"/>
    </location>
</feature>
<protein>
    <submittedName>
        <fullName evidence="4">Uncharacterized protein</fullName>
    </submittedName>
</protein>
<feature type="region of interest" description="Disordered" evidence="1">
    <location>
        <begin position="540"/>
        <end position="563"/>
    </location>
</feature>
<dbReference type="Proteomes" id="UP000654075">
    <property type="component" value="Unassembled WGS sequence"/>
</dbReference>
<feature type="compositionally biased region" description="Pro residues" evidence="1">
    <location>
        <begin position="366"/>
        <end position="379"/>
    </location>
</feature>
<comment type="caution">
    <text evidence="4">The sequence shown here is derived from an EMBL/GenBank/DDBJ whole genome shotgun (WGS) entry which is preliminary data.</text>
</comment>
<dbReference type="GO" id="GO:0004672">
    <property type="term" value="F:protein kinase activity"/>
    <property type="evidence" value="ECO:0007669"/>
    <property type="project" value="InterPro"/>
</dbReference>
<feature type="domain" description="WW" evidence="3">
    <location>
        <begin position="67"/>
        <end position="101"/>
    </location>
</feature>
<dbReference type="Pfam" id="PF00397">
    <property type="entry name" value="WW"/>
    <property type="match status" value="10"/>
</dbReference>
<dbReference type="CDD" id="cd00201">
    <property type="entry name" value="WW"/>
    <property type="match status" value="10"/>
</dbReference>
<reference evidence="4" key="1">
    <citation type="submission" date="2021-02" db="EMBL/GenBank/DDBJ databases">
        <authorList>
            <person name="Dougan E. K."/>
            <person name="Rhodes N."/>
            <person name="Thang M."/>
            <person name="Chan C."/>
        </authorList>
    </citation>
    <scope>NUCLEOTIDE SEQUENCE</scope>
</reference>
<dbReference type="PROSITE" id="PS50020">
    <property type="entry name" value="WW_DOMAIN_2"/>
    <property type="match status" value="10"/>
</dbReference>
<dbReference type="Gene3D" id="1.10.510.10">
    <property type="entry name" value="Transferase(Phosphotransferase) domain 1"/>
    <property type="match status" value="1"/>
</dbReference>
<evidence type="ECO:0000313" key="5">
    <source>
        <dbReference type="Proteomes" id="UP000654075"/>
    </source>
</evidence>
<dbReference type="PANTHER" id="PTHR11864:SF0">
    <property type="entry name" value="PRP40 PRE-MRNA PROCESSING FACTOR 40 HOMOLOG A (YEAST)"/>
    <property type="match status" value="1"/>
</dbReference>
<feature type="domain" description="WW" evidence="3">
    <location>
        <begin position="199"/>
        <end position="233"/>
    </location>
</feature>
<dbReference type="Pfam" id="PF06293">
    <property type="entry name" value="Kdo"/>
    <property type="match status" value="1"/>
</dbReference>